<gene>
    <name evidence="5" type="ORF">Ddye_020645</name>
</gene>
<dbReference type="Gene3D" id="3.40.395.10">
    <property type="entry name" value="Adenoviral Proteinase, Chain A"/>
    <property type="match status" value="1"/>
</dbReference>
<dbReference type="Pfam" id="PF02902">
    <property type="entry name" value="Peptidase_C48"/>
    <property type="match status" value="1"/>
</dbReference>
<keyword evidence="2" id="KW-0645">Protease</keyword>
<evidence type="ECO:0000256" key="3">
    <source>
        <dbReference type="ARBA" id="ARBA00022801"/>
    </source>
</evidence>
<evidence type="ECO:0000256" key="1">
    <source>
        <dbReference type="ARBA" id="ARBA00005234"/>
    </source>
</evidence>
<evidence type="ECO:0000313" key="6">
    <source>
        <dbReference type="Proteomes" id="UP001280121"/>
    </source>
</evidence>
<dbReference type="InterPro" id="IPR003653">
    <property type="entry name" value="Peptidase_C48_C"/>
</dbReference>
<dbReference type="EMBL" id="JANJYI010000006">
    <property type="protein sequence ID" value="KAK2645450.1"/>
    <property type="molecule type" value="Genomic_DNA"/>
</dbReference>
<comment type="similarity">
    <text evidence="1">Belongs to the peptidase C48 family.</text>
</comment>
<reference evidence="5" key="1">
    <citation type="journal article" date="2023" name="Plant J.">
        <title>Genome sequences and population genomics provide insights into the demographic history, inbreeding, and mutation load of two 'living fossil' tree species of Dipteronia.</title>
        <authorList>
            <person name="Feng Y."/>
            <person name="Comes H.P."/>
            <person name="Chen J."/>
            <person name="Zhu S."/>
            <person name="Lu R."/>
            <person name="Zhang X."/>
            <person name="Li P."/>
            <person name="Qiu J."/>
            <person name="Olsen K.M."/>
            <person name="Qiu Y."/>
        </authorList>
    </citation>
    <scope>NUCLEOTIDE SEQUENCE</scope>
    <source>
        <strain evidence="5">KIB01</strain>
    </source>
</reference>
<keyword evidence="6" id="KW-1185">Reference proteome</keyword>
<evidence type="ECO:0000259" key="4">
    <source>
        <dbReference type="PROSITE" id="PS50600"/>
    </source>
</evidence>
<dbReference type="Proteomes" id="UP001280121">
    <property type="component" value="Unassembled WGS sequence"/>
</dbReference>
<dbReference type="GO" id="GO:0008234">
    <property type="term" value="F:cysteine-type peptidase activity"/>
    <property type="evidence" value="ECO:0007669"/>
    <property type="project" value="InterPro"/>
</dbReference>
<dbReference type="PROSITE" id="PS50600">
    <property type="entry name" value="ULP_PROTEASE"/>
    <property type="match status" value="1"/>
</dbReference>
<name>A0AAD9WX81_9ROSI</name>
<accession>A0AAD9WX81</accession>
<comment type="caution">
    <text evidence="5">The sequence shown here is derived from an EMBL/GenBank/DDBJ whole genome shotgun (WGS) entry which is preliminary data.</text>
</comment>
<organism evidence="5 6">
    <name type="scientific">Dipteronia dyeriana</name>
    <dbReference type="NCBI Taxonomy" id="168575"/>
    <lineage>
        <taxon>Eukaryota</taxon>
        <taxon>Viridiplantae</taxon>
        <taxon>Streptophyta</taxon>
        <taxon>Embryophyta</taxon>
        <taxon>Tracheophyta</taxon>
        <taxon>Spermatophyta</taxon>
        <taxon>Magnoliopsida</taxon>
        <taxon>eudicotyledons</taxon>
        <taxon>Gunneridae</taxon>
        <taxon>Pentapetalae</taxon>
        <taxon>rosids</taxon>
        <taxon>malvids</taxon>
        <taxon>Sapindales</taxon>
        <taxon>Sapindaceae</taxon>
        <taxon>Hippocastanoideae</taxon>
        <taxon>Acereae</taxon>
        <taxon>Dipteronia</taxon>
    </lineage>
</organism>
<sequence length="315" mass="36339">MKLSEEQKDVVYALGFGHLLALRCGRLRLKICRWLVENFDTTSCSFHIQGRRFVINSSMLDRVLGIFDQGDQISISGDVSNKDFWESKFAITSHGIFLKDIEHSLKEMSTTDDEFKKKLVQLVLLLTMRRDYEVSKEPTLYEDMLHIPPSVGQFHIAAHLPSGHGNQELGTGNDAHIKERKQYSLKKSLSKLREAYMYDLHTCEKIYIPINDQRGHWYLAVVDLTTRYCQIWDSNPPRRKDEGIRLKQVLKVMQSFDVVLADDIAISFLTSFSFITFSISYAKAPSQPIGFDCELFLYMFMNGSCPTQVQIKSIW</sequence>
<evidence type="ECO:0000313" key="5">
    <source>
        <dbReference type="EMBL" id="KAK2645450.1"/>
    </source>
</evidence>
<keyword evidence="3" id="KW-0378">Hydrolase</keyword>
<feature type="domain" description="Ubiquitin-like protease family profile" evidence="4">
    <location>
        <begin position="94"/>
        <end position="304"/>
    </location>
</feature>
<dbReference type="InterPro" id="IPR038765">
    <property type="entry name" value="Papain-like_cys_pep_sf"/>
</dbReference>
<proteinExistence type="inferred from homology"/>
<dbReference type="GO" id="GO:0006508">
    <property type="term" value="P:proteolysis"/>
    <property type="evidence" value="ECO:0007669"/>
    <property type="project" value="UniProtKB-KW"/>
</dbReference>
<dbReference type="SUPFAM" id="SSF54001">
    <property type="entry name" value="Cysteine proteinases"/>
    <property type="match status" value="1"/>
</dbReference>
<protein>
    <recommendedName>
        <fullName evidence="4">Ubiquitin-like protease family profile domain-containing protein</fullName>
    </recommendedName>
</protein>
<evidence type="ECO:0000256" key="2">
    <source>
        <dbReference type="ARBA" id="ARBA00022670"/>
    </source>
</evidence>
<dbReference type="AlphaFoldDB" id="A0AAD9WX81"/>